<evidence type="ECO:0000259" key="2">
    <source>
        <dbReference type="Pfam" id="PF07593"/>
    </source>
</evidence>
<dbReference type="Pfam" id="PF13517">
    <property type="entry name" value="FG-GAP_3"/>
    <property type="match status" value="6"/>
</dbReference>
<feature type="domain" description="ASPIC/UnbV" evidence="2">
    <location>
        <begin position="532"/>
        <end position="589"/>
    </location>
</feature>
<dbReference type="InterPro" id="IPR028994">
    <property type="entry name" value="Integrin_alpha_N"/>
</dbReference>
<dbReference type="InterPro" id="IPR027039">
    <property type="entry name" value="Crtac1"/>
</dbReference>
<sequence length="1089" mass="121018">MKQFLYLFGIAILVISCGKETGKKEAEKEQVNATKSSSPKELFTLKDPKESGLYFVNNVQETFEENYLNYEFFYNGSGVAVGDINNDGLPDIYFAGNSSDDKLYLNKGDMTFEDISTTSGIAGLQGWSTGVNMIDINADGWLDIYVCRSGPSKDISKRTNRLYINNKNNTFTEAAAQYGLKSTDYSIQSAFFDYDLDGDLDMYLLNHPDPKFKTKDAIQHMKDIKAGKIQTDIFYENINGKFVDRSRSANLVNFGYRHGIAIGDINKDGYPDLYISSDFEEPDVLCINQGDKTFKNEIEDYFRHISYNSMGNEMVDINNDGLLDVFVVDMAIADHFRSKAYMASMNVKKFNVLKNNGYHSQYMFNTLHVNNGNDTYSEIAQLSGIAKTDWSWAPLFFDMDQDGYKDLFITNGIKENFLYRDLQAEADKKKNETGSISLDDLLNIVPSDISENIFYKNEGGLKFKDVSGEWAKPSLYNSNGVATADFDNDGDLDFVTNNMGSNASLYENKAANGIGGNFVKLLLKGEPKNPQAIGTKVEVSTSDGRQWQELYTTRGYLSSVDHPLVFGLDDNVTAEVSVIWPDRTASNFTMKANSTRTVYYASSERVAYTPSNNSEALLTEVLNSGVDFRHEEDQINDYKQQVLLPHSQSNVGPSLAKADVNGDGLEDLFIGGAAGQAGVLYVQNNTGSFSRKTGPWQKDAAFEDTGAIFFDSDGDGDQDLYVVSGGTHLPFNSNGYQDRLYINQGNGNFSKGTLPKMTESGAPVVAADIDKDGDQDLFVGGRIIPDKYPYAPKSYLLVNNNGTFTKNEIAIDQMVSAALFTDYDKDGDEDLMIVGEWSAITIFKNDAGTFSKANIPSLEKTVGLWFGLAERDMDNDGDMDYFAGNLGLNTKFKASEKKAFHVYCDDFDQNGTYDVVLSSNYNGKLVPSRGRECSSEQMPFIQEKFKDYRSFASASLQDIYGDQLETALHYEANMLHSVYLENKGDGSFAIRQLPLKAQYGPVSDFAFADIDNDGKEEVLLVGNLFNVEVETMRYDAARGTVLDFDGSKFSTLNSSDTGFVTSGDARNIAILNRMILVTNNDGKMDVFKI</sequence>
<reference evidence="4" key="1">
    <citation type="journal article" date="2019" name="Int. J. Syst. Evol. Microbiol.">
        <title>The Global Catalogue of Microorganisms (GCM) 10K type strain sequencing project: providing services to taxonomists for standard genome sequencing and annotation.</title>
        <authorList>
            <consortium name="The Broad Institute Genomics Platform"/>
            <consortium name="The Broad Institute Genome Sequencing Center for Infectious Disease"/>
            <person name="Wu L."/>
            <person name="Ma J."/>
        </authorList>
    </citation>
    <scope>NUCLEOTIDE SEQUENCE [LARGE SCALE GENOMIC DNA]</scope>
    <source>
        <strain evidence="4">CCUG 62952</strain>
    </source>
</reference>
<dbReference type="RefSeq" id="WP_386402944.1">
    <property type="nucleotide sequence ID" value="NZ_JBHTJH010000002.1"/>
</dbReference>
<organism evidence="3 4">
    <name type="scientific">Sungkyunkwania multivorans</name>
    <dbReference type="NCBI Taxonomy" id="1173618"/>
    <lineage>
        <taxon>Bacteria</taxon>
        <taxon>Pseudomonadati</taxon>
        <taxon>Bacteroidota</taxon>
        <taxon>Flavobacteriia</taxon>
        <taxon>Flavobacteriales</taxon>
        <taxon>Flavobacteriaceae</taxon>
        <taxon>Sungkyunkwania</taxon>
    </lineage>
</organism>
<dbReference type="EMBL" id="JBHTJH010000002">
    <property type="protein sequence ID" value="MFD0860919.1"/>
    <property type="molecule type" value="Genomic_DNA"/>
</dbReference>
<proteinExistence type="predicted"/>
<dbReference type="PANTHER" id="PTHR16026:SF0">
    <property type="entry name" value="CARTILAGE ACIDIC PROTEIN 1"/>
    <property type="match status" value="1"/>
</dbReference>
<dbReference type="PROSITE" id="PS51257">
    <property type="entry name" value="PROKAR_LIPOPROTEIN"/>
    <property type="match status" value="1"/>
</dbReference>
<dbReference type="InterPro" id="IPR013517">
    <property type="entry name" value="FG-GAP"/>
</dbReference>
<dbReference type="SUPFAM" id="SSF69318">
    <property type="entry name" value="Integrin alpha N-terminal domain"/>
    <property type="match status" value="3"/>
</dbReference>
<dbReference type="Pfam" id="PF07593">
    <property type="entry name" value="UnbV_ASPIC"/>
    <property type="match status" value="1"/>
</dbReference>
<dbReference type="PANTHER" id="PTHR16026">
    <property type="entry name" value="CARTILAGE ACIDIC PROTEIN 1"/>
    <property type="match status" value="1"/>
</dbReference>
<accession>A0ABW3CUF7</accession>
<dbReference type="Gene3D" id="2.130.10.130">
    <property type="entry name" value="Integrin alpha, N-terminal"/>
    <property type="match status" value="4"/>
</dbReference>
<dbReference type="InterPro" id="IPR011519">
    <property type="entry name" value="UnbV_ASPIC"/>
</dbReference>
<gene>
    <name evidence="3" type="ORF">ACFQ1M_01755</name>
</gene>
<keyword evidence="1" id="KW-0732">Signal</keyword>
<evidence type="ECO:0000313" key="3">
    <source>
        <dbReference type="EMBL" id="MFD0860919.1"/>
    </source>
</evidence>
<evidence type="ECO:0000313" key="4">
    <source>
        <dbReference type="Proteomes" id="UP001596978"/>
    </source>
</evidence>
<evidence type="ECO:0000256" key="1">
    <source>
        <dbReference type="ARBA" id="ARBA00022729"/>
    </source>
</evidence>
<name>A0ABW3CUF7_9FLAO</name>
<protein>
    <submittedName>
        <fullName evidence="3">VCBS repeat-containing protein</fullName>
    </submittedName>
</protein>
<comment type="caution">
    <text evidence="3">The sequence shown here is derived from an EMBL/GenBank/DDBJ whole genome shotgun (WGS) entry which is preliminary data.</text>
</comment>
<dbReference type="Proteomes" id="UP001596978">
    <property type="component" value="Unassembled WGS sequence"/>
</dbReference>
<keyword evidence="4" id="KW-1185">Reference proteome</keyword>